<proteinExistence type="predicted"/>
<feature type="transmembrane region" description="Helical" evidence="1">
    <location>
        <begin position="57"/>
        <end position="76"/>
    </location>
</feature>
<keyword evidence="3" id="KW-1185">Reference proteome</keyword>
<evidence type="ECO:0000256" key="1">
    <source>
        <dbReference type="SAM" id="Phobius"/>
    </source>
</evidence>
<evidence type="ECO:0000313" key="3">
    <source>
        <dbReference type="Proteomes" id="UP000182737"/>
    </source>
</evidence>
<keyword evidence="1" id="KW-0472">Membrane</keyword>
<accession>A0A1I3LNB2</accession>
<dbReference type="PROSITE" id="PS51257">
    <property type="entry name" value="PROKAR_LIPOPROTEIN"/>
    <property type="match status" value="1"/>
</dbReference>
<protein>
    <recommendedName>
        <fullName evidence="4">Lipoprotein</fullName>
    </recommendedName>
</protein>
<organism evidence="2 3">
    <name type="scientific">Treponema bryantii</name>
    <dbReference type="NCBI Taxonomy" id="163"/>
    <lineage>
        <taxon>Bacteria</taxon>
        <taxon>Pseudomonadati</taxon>
        <taxon>Spirochaetota</taxon>
        <taxon>Spirochaetia</taxon>
        <taxon>Spirochaetales</taxon>
        <taxon>Treponemataceae</taxon>
        <taxon>Treponema</taxon>
    </lineage>
</organism>
<name>A0A1I3LNB2_9SPIR</name>
<gene>
    <name evidence="2" type="ORF">SAMN04487775_10794</name>
</gene>
<evidence type="ECO:0008006" key="4">
    <source>
        <dbReference type="Google" id="ProtNLM"/>
    </source>
</evidence>
<keyword evidence="1" id="KW-1133">Transmembrane helix</keyword>
<evidence type="ECO:0000313" key="2">
    <source>
        <dbReference type="EMBL" id="SFI86187.1"/>
    </source>
</evidence>
<reference evidence="3" key="1">
    <citation type="submission" date="2016-10" db="EMBL/GenBank/DDBJ databases">
        <authorList>
            <person name="Varghese N."/>
            <person name="Submissions S."/>
        </authorList>
    </citation>
    <scope>NUCLEOTIDE SEQUENCE [LARGE SCALE GENOMIC DNA]</scope>
    <source>
        <strain evidence="3">XBD1002</strain>
    </source>
</reference>
<dbReference type="AlphaFoldDB" id="A0A1I3LNB2"/>
<dbReference type="EMBL" id="FORI01000007">
    <property type="protein sequence ID" value="SFI86187.1"/>
    <property type="molecule type" value="Genomic_DNA"/>
</dbReference>
<sequence>MRKICSCGLLLLVIILLFSSCKGKDTKYSSVYEKQQATYIEQLEEASIPKNANKTGTIILVIIGIVIGGIIGYFVWASPFGDFVVDIALESPLPAVFFYSLHFLVFISLGGFLGFKISNLFFRSISNEYINVETSFVFSQHDGEEIRTLIYGTSANEDANKHFLPRFSSSQEVQLTIEMKTSMLKNKIKKVSKYQQSPEILIPVELKISKGDNISYKYDGGIQKDYYTEESNSQGETCYKFFIKNNPELKPNIKFLFEPKDIGEVQIDVLYGTPEYKMVDSSCDIAQTIKFIEE</sequence>
<dbReference type="RefSeq" id="WP_074932309.1">
    <property type="nucleotide sequence ID" value="NZ_FORI01000007.1"/>
</dbReference>
<dbReference type="Proteomes" id="UP000182737">
    <property type="component" value="Unassembled WGS sequence"/>
</dbReference>
<feature type="transmembrane region" description="Helical" evidence="1">
    <location>
        <begin position="96"/>
        <end position="115"/>
    </location>
</feature>
<keyword evidence="1" id="KW-0812">Transmembrane</keyword>